<gene>
    <name evidence="2" type="ORF">DLD82_07810</name>
</gene>
<name>A0A2V2N3R6_9EURY</name>
<keyword evidence="1" id="KW-0472">Membrane</keyword>
<organism evidence="2 3">
    <name type="scientific">Methanospirillum stamsii</name>
    <dbReference type="NCBI Taxonomy" id="1277351"/>
    <lineage>
        <taxon>Archaea</taxon>
        <taxon>Methanobacteriati</taxon>
        <taxon>Methanobacteriota</taxon>
        <taxon>Stenosarchaea group</taxon>
        <taxon>Methanomicrobia</taxon>
        <taxon>Methanomicrobiales</taxon>
        <taxon>Methanospirillaceae</taxon>
        <taxon>Methanospirillum</taxon>
    </lineage>
</organism>
<feature type="transmembrane region" description="Helical" evidence="1">
    <location>
        <begin position="12"/>
        <end position="29"/>
    </location>
</feature>
<dbReference type="Proteomes" id="UP000245934">
    <property type="component" value="Unassembled WGS sequence"/>
</dbReference>
<proteinExistence type="predicted"/>
<dbReference type="AlphaFoldDB" id="A0A2V2N3R6"/>
<feature type="transmembrane region" description="Helical" evidence="1">
    <location>
        <begin position="36"/>
        <end position="53"/>
    </location>
</feature>
<evidence type="ECO:0000313" key="2">
    <source>
        <dbReference type="EMBL" id="PWR74792.1"/>
    </source>
</evidence>
<feature type="transmembrane region" description="Helical" evidence="1">
    <location>
        <begin position="65"/>
        <end position="86"/>
    </location>
</feature>
<reference evidence="2 3" key="1">
    <citation type="submission" date="2018-05" db="EMBL/GenBank/DDBJ databases">
        <title>Draft genome of Methanospirillum stamsii Pt1.</title>
        <authorList>
            <person name="Dueholm M.S."/>
            <person name="Nielsen P.H."/>
            <person name="Bakmann L.F."/>
            <person name="Otzen D.E."/>
        </authorList>
    </citation>
    <scope>NUCLEOTIDE SEQUENCE [LARGE SCALE GENOMIC DNA]</scope>
    <source>
        <strain evidence="2 3">Pt1</strain>
    </source>
</reference>
<comment type="caution">
    <text evidence="2">The sequence shown here is derived from an EMBL/GenBank/DDBJ whole genome shotgun (WGS) entry which is preliminary data.</text>
</comment>
<protein>
    <submittedName>
        <fullName evidence="2">Uncharacterized protein</fullName>
    </submittedName>
</protein>
<keyword evidence="1" id="KW-0812">Transmembrane</keyword>
<accession>A0A2V2N3R6</accession>
<sequence>MTELIGTEGGLLFMGAIILFGSILMYIVTGRPRLRFLILLDLSLTFWIASYSMNLLTSGPQMTGVWQIISLMGMTLVLFSFAAAFVDYMKDGNRY</sequence>
<dbReference type="EMBL" id="QGMZ01000015">
    <property type="protein sequence ID" value="PWR74792.1"/>
    <property type="molecule type" value="Genomic_DNA"/>
</dbReference>
<dbReference type="RefSeq" id="WP_109940555.1">
    <property type="nucleotide sequence ID" value="NZ_CP176366.1"/>
</dbReference>
<evidence type="ECO:0000313" key="3">
    <source>
        <dbReference type="Proteomes" id="UP000245934"/>
    </source>
</evidence>
<keyword evidence="1" id="KW-1133">Transmembrane helix</keyword>
<keyword evidence="3" id="KW-1185">Reference proteome</keyword>
<evidence type="ECO:0000256" key="1">
    <source>
        <dbReference type="SAM" id="Phobius"/>
    </source>
</evidence>
<dbReference type="OrthoDB" id="117605at2157"/>
<dbReference type="GeneID" id="97610598"/>